<keyword evidence="4" id="KW-0614">Plasmid</keyword>
<dbReference type="RefSeq" id="WP_350262207.1">
    <property type="nucleotide sequence ID" value="NZ_CP158293.1"/>
</dbReference>
<dbReference type="SUPFAM" id="SSF51338">
    <property type="entry name" value="Composite domain of metallo-dependent hydrolases"/>
    <property type="match status" value="1"/>
</dbReference>
<dbReference type="Gene3D" id="3.20.20.140">
    <property type="entry name" value="Metal-dependent hydrolases"/>
    <property type="match status" value="1"/>
</dbReference>
<dbReference type="InterPro" id="IPR050287">
    <property type="entry name" value="MTA/SAH_deaminase"/>
</dbReference>
<feature type="signal peptide" evidence="2">
    <location>
        <begin position="1"/>
        <end position="21"/>
    </location>
</feature>
<accession>A0AAU7U223</accession>
<protein>
    <submittedName>
        <fullName evidence="4">Amidohydrolase family protein</fullName>
    </submittedName>
</protein>
<dbReference type="SUPFAM" id="SSF51556">
    <property type="entry name" value="Metallo-dependent hydrolases"/>
    <property type="match status" value="1"/>
</dbReference>
<gene>
    <name evidence="4" type="ORF">AAF463_22910</name>
</gene>
<evidence type="ECO:0000313" key="4">
    <source>
        <dbReference type="EMBL" id="XBV46993.1"/>
    </source>
</evidence>
<dbReference type="PANTHER" id="PTHR43794:SF5">
    <property type="entry name" value="CHLOROHYDROLASE FAMILY PROTEIN"/>
    <property type="match status" value="1"/>
</dbReference>
<evidence type="ECO:0000256" key="2">
    <source>
        <dbReference type="SAM" id="SignalP"/>
    </source>
</evidence>
<dbReference type="InterPro" id="IPR032466">
    <property type="entry name" value="Metal_Hydrolase"/>
</dbReference>
<evidence type="ECO:0000256" key="1">
    <source>
        <dbReference type="ARBA" id="ARBA00006745"/>
    </source>
</evidence>
<evidence type="ECO:0000259" key="3">
    <source>
        <dbReference type="Pfam" id="PF01979"/>
    </source>
</evidence>
<organism evidence="4">
    <name type="scientific">Pantoea sp. BJ2</name>
    <dbReference type="NCBI Taxonomy" id="3141322"/>
    <lineage>
        <taxon>Bacteria</taxon>
        <taxon>Pseudomonadati</taxon>
        <taxon>Pseudomonadota</taxon>
        <taxon>Gammaproteobacteria</taxon>
        <taxon>Enterobacterales</taxon>
        <taxon>Erwiniaceae</taxon>
        <taxon>Pantoea</taxon>
    </lineage>
</organism>
<feature type="domain" description="Amidohydrolase-related" evidence="3">
    <location>
        <begin position="77"/>
        <end position="417"/>
    </location>
</feature>
<dbReference type="EMBL" id="CP158293">
    <property type="protein sequence ID" value="XBV46993.1"/>
    <property type="molecule type" value="Genomic_DNA"/>
</dbReference>
<keyword evidence="2" id="KW-0732">Signal</keyword>
<proteinExistence type="inferred from homology"/>
<dbReference type="Pfam" id="PF01979">
    <property type="entry name" value="Amidohydro_1"/>
    <property type="match status" value="1"/>
</dbReference>
<dbReference type="InterPro" id="IPR011059">
    <property type="entry name" value="Metal-dep_hydrolase_composite"/>
</dbReference>
<feature type="chain" id="PRO_5043403373" evidence="2">
    <location>
        <begin position="22"/>
        <end position="451"/>
    </location>
</feature>
<dbReference type="InterPro" id="IPR006680">
    <property type="entry name" value="Amidohydro-rel"/>
</dbReference>
<dbReference type="GO" id="GO:0016810">
    <property type="term" value="F:hydrolase activity, acting on carbon-nitrogen (but not peptide) bonds"/>
    <property type="evidence" value="ECO:0007669"/>
    <property type="project" value="InterPro"/>
</dbReference>
<reference evidence="4" key="1">
    <citation type="submission" date="2024-06" db="EMBL/GenBank/DDBJ databases">
        <title>Multiomics insights into the TNT degradation mechanism by Pantoea sp. BJ2 isolated from an ammunition destruction site.</title>
        <authorList>
            <person name="Luo J."/>
        </authorList>
    </citation>
    <scope>NUCLEOTIDE SEQUENCE</scope>
    <source>
        <strain evidence="4">BJ2</strain>
        <plasmid evidence="4">plasmindA</plasmid>
    </source>
</reference>
<dbReference type="AlphaFoldDB" id="A0AAU7U223"/>
<dbReference type="Gene3D" id="2.30.40.10">
    <property type="entry name" value="Urease, subunit C, domain 1"/>
    <property type="match status" value="1"/>
</dbReference>
<comment type="similarity">
    <text evidence="1">Belongs to the metallo-dependent hydrolases superfamily. ATZ/TRZ family.</text>
</comment>
<dbReference type="PANTHER" id="PTHR43794">
    <property type="entry name" value="AMINOHYDROLASE SSNA-RELATED"/>
    <property type="match status" value="1"/>
</dbReference>
<sequence length="451" mass="49307">MSCKLQAVLFIACFFSASVSAAPQNTLLIRQGYLLPMTANGQDQPSTDILIRNNQIVQIGKNLVAADAKIIDARGKYVMPGFVDAHNHLWVTTMRGQFRNKQGKFFPVSNKLAKKMQPDDIWLAIYSGSLELLQSGITTTGDFFDNIHGPAWGDAGFRALEKSGIRAIMYYGGPDKTTKRMIDLTHLAELKKQSTDRVQLGLGWRIPRDLSSQQNWAMRDKEYRFAVQHNLPIQVHVSGDARAMFDALIDRQYLSPSLTVIHASDALPQQLNALQKSGGGLVLTPVSEQRVGYGLTLLNHFQDVERQGLGIDGNALSGGANMFETLRTAALTESGKAKDETLPDARQLLALAMRRSAESIGLGELTGTLEEGKRADIQIINPNTLNMAGFGGGDPAALIVYSAQPENVETVIVDGRIIKADGKLQGINLEEQLRATNASAKKLLEHSESHM</sequence>
<geneLocation type="plasmid" evidence="4">
    <name>plasmindA</name>
</geneLocation>
<name>A0AAU7U223_9GAMM</name>